<name>A0ABW1U003_9BURK</name>
<gene>
    <name evidence="2" type="ORF">ACFQND_14845</name>
</gene>
<accession>A0ABW1U003</accession>
<feature type="transmembrane region" description="Helical" evidence="1">
    <location>
        <begin position="20"/>
        <end position="40"/>
    </location>
</feature>
<organism evidence="2 3">
    <name type="scientific">Polaromonas aquatica</name>
    <dbReference type="NCBI Taxonomy" id="332657"/>
    <lineage>
        <taxon>Bacteria</taxon>
        <taxon>Pseudomonadati</taxon>
        <taxon>Pseudomonadota</taxon>
        <taxon>Betaproteobacteria</taxon>
        <taxon>Burkholderiales</taxon>
        <taxon>Comamonadaceae</taxon>
        <taxon>Polaromonas</taxon>
    </lineage>
</organism>
<keyword evidence="1" id="KW-1133">Transmembrane helix</keyword>
<reference evidence="3" key="1">
    <citation type="journal article" date="2019" name="Int. J. Syst. Evol. Microbiol.">
        <title>The Global Catalogue of Microorganisms (GCM) 10K type strain sequencing project: providing services to taxonomists for standard genome sequencing and annotation.</title>
        <authorList>
            <consortium name="The Broad Institute Genomics Platform"/>
            <consortium name="The Broad Institute Genome Sequencing Center for Infectious Disease"/>
            <person name="Wu L."/>
            <person name="Ma J."/>
        </authorList>
    </citation>
    <scope>NUCLEOTIDE SEQUENCE [LARGE SCALE GENOMIC DNA]</scope>
    <source>
        <strain evidence="3">CCUG 39402</strain>
    </source>
</reference>
<evidence type="ECO:0000256" key="1">
    <source>
        <dbReference type="SAM" id="Phobius"/>
    </source>
</evidence>
<dbReference type="RefSeq" id="WP_371436671.1">
    <property type="nucleotide sequence ID" value="NZ_JBHSRS010000078.1"/>
</dbReference>
<comment type="caution">
    <text evidence="2">The sequence shown here is derived from an EMBL/GenBank/DDBJ whole genome shotgun (WGS) entry which is preliminary data.</text>
</comment>
<proteinExistence type="predicted"/>
<sequence>MDLRMHLYHWQHAPDWPAAAVAGLAGGAILMVLELFWSFLVSGGSPWAASHMIAAIVMGPGTLQSSEFSLGVVAVALVAHYLLGTVFGLVLGAIITPICRASGPGLVLPAGALFGAVLYLLNFYGMVHFFPWFAEWRGAATFVIHLIFGMAAALLYWKLDRYEASHPR</sequence>
<keyword evidence="1" id="KW-0472">Membrane</keyword>
<keyword evidence="3" id="KW-1185">Reference proteome</keyword>
<evidence type="ECO:0000313" key="3">
    <source>
        <dbReference type="Proteomes" id="UP001596270"/>
    </source>
</evidence>
<protein>
    <recommendedName>
        <fullName evidence="4">Sodium:proline symporter</fullName>
    </recommendedName>
</protein>
<feature type="transmembrane region" description="Helical" evidence="1">
    <location>
        <begin position="139"/>
        <end position="159"/>
    </location>
</feature>
<dbReference type="Proteomes" id="UP001596270">
    <property type="component" value="Unassembled WGS sequence"/>
</dbReference>
<feature type="transmembrane region" description="Helical" evidence="1">
    <location>
        <begin position="69"/>
        <end position="94"/>
    </location>
</feature>
<dbReference type="EMBL" id="JBHSRS010000078">
    <property type="protein sequence ID" value="MFC6282500.1"/>
    <property type="molecule type" value="Genomic_DNA"/>
</dbReference>
<evidence type="ECO:0000313" key="2">
    <source>
        <dbReference type="EMBL" id="MFC6282500.1"/>
    </source>
</evidence>
<evidence type="ECO:0008006" key="4">
    <source>
        <dbReference type="Google" id="ProtNLM"/>
    </source>
</evidence>
<feature type="transmembrane region" description="Helical" evidence="1">
    <location>
        <begin position="106"/>
        <end position="127"/>
    </location>
</feature>
<keyword evidence="1" id="KW-0812">Transmembrane</keyword>